<name>A0A5N6KEV4_MONLA</name>
<evidence type="ECO:0000313" key="1">
    <source>
        <dbReference type="EMBL" id="KAB8302227.1"/>
    </source>
</evidence>
<accession>A0A5N6KEV4</accession>
<evidence type="ECO:0000313" key="2">
    <source>
        <dbReference type="Proteomes" id="UP000326757"/>
    </source>
</evidence>
<gene>
    <name evidence="1" type="ORF">EYC80_005671</name>
</gene>
<reference evidence="1 2" key="1">
    <citation type="submission" date="2019-06" db="EMBL/GenBank/DDBJ databases">
        <title>Genome Sequence of the Brown Rot Fungal Pathogen Monilinia laxa.</title>
        <authorList>
            <person name="De Miccolis Angelini R.M."/>
            <person name="Landi L."/>
            <person name="Abate D."/>
            <person name="Pollastro S."/>
            <person name="Romanazzi G."/>
            <person name="Faretra F."/>
        </authorList>
    </citation>
    <scope>NUCLEOTIDE SEQUENCE [LARGE SCALE GENOMIC DNA]</scope>
    <source>
        <strain evidence="1 2">Mlax316</strain>
    </source>
</reference>
<dbReference type="EMBL" id="VIGI01000003">
    <property type="protein sequence ID" value="KAB8302227.1"/>
    <property type="molecule type" value="Genomic_DNA"/>
</dbReference>
<dbReference type="AlphaFoldDB" id="A0A5N6KEV4"/>
<keyword evidence="2" id="KW-1185">Reference proteome</keyword>
<organism evidence="1 2">
    <name type="scientific">Monilinia laxa</name>
    <name type="common">Brown rot fungus</name>
    <name type="synonym">Sclerotinia laxa</name>
    <dbReference type="NCBI Taxonomy" id="61186"/>
    <lineage>
        <taxon>Eukaryota</taxon>
        <taxon>Fungi</taxon>
        <taxon>Dikarya</taxon>
        <taxon>Ascomycota</taxon>
        <taxon>Pezizomycotina</taxon>
        <taxon>Leotiomycetes</taxon>
        <taxon>Helotiales</taxon>
        <taxon>Sclerotiniaceae</taxon>
        <taxon>Monilinia</taxon>
    </lineage>
</organism>
<proteinExistence type="predicted"/>
<sequence length="69" mass="8037">MMHKARYEVGSSQMKMHYWRSWGGILLGLRNGLAYFSMYSSNITYITCYKVILESDDSAMLCCGRARKR</sequence>
<protein>
    <submittedName>
        <fullName evidence="1">Uncharacterized protein</fullName>
    </submittedName>
</protein>
<comment type="caution">
    <text evidence="1">The sequence shown here is derived from an EMBL/GenBank/DDBJ whole genome shotgun (WGS) entry which is preliminary data.</text>
</comment>
<dbReference type="Proteomes" id="UP000326757">
    <property type="component" value="Unassembled WGS sequence"/>
</dbReference>